<sequence length="200" mass="22159">VDGFGERRAGLHLPLRHQADSGGRHNRRHRAVSRVHAPGLYTSTDTAHRQRHHNAHTCDRGWGARGTHRWASGWRDLRDILLSAGGEPGLPQPCRRHFAAPADRGGRVGRLRGASALERGPRRGRGRTAGILRQYGRGGRSRHTLRIVACCRHPGHLAAGHSRGRSGRGRYRRYRQGCDAVPQREDDGPGGRVGRRTPLL</sequence>
<dbReference type="EMBL" id="CADCVF010000049">
    <property type="protein sequence ID" value="CAA9460219.1"/>
    <property type="molecule type" value="Genomic_DNA"/>
</dbReference>
<protein>
    <submittedName>
        <fullName evidence="2">Substrate-specific component PanT of predicted pantothenate ECF transporter</fullName>
    </submittedName>
</protein>
<organism evidence="2">
    <name type="scientific">uncultured Rubrobacteraceae bacterium</name>
    <dbReference type="NCBI Taxonomy" id="349277"/>
    <lineage>
        <taxon>Bacteria</taxon>
        <taxon>Bacillati</taxon>
        <taxon>Actinomycetota</taxon>
        <taxon>Rubrobacteria</taxon>
        <taxon>Rubrobacterales</taxon>
        <taxon>Rubrobacteraceae</taxon>
        <taxon>environmental samples</taxon>
    </lineage>
</organism>
<dbReference type="AlphaFoldDB" id="A0A6J4R4X3"/>
<feature type="non-terminal residue" evidence="2">
    <location>
        <position position="200"/>
    </location>
</feature>
<evidence type="ECO:0000313" key="2">
    <source>
        <dbReference type="EMBL" id="CAA9460219.1"/>
    </source>
</evidence>
<feature type="region of interest" description="Disordered" evidence="1">
    <location>
        <begin position="176"/>
        <end position="200"/>
    </location>
</feature>
<proteinExistence type="predicted"/>
<feature type="non-terminal residue" evidence="2">
    <location>
        <position position="1"/>
    </location>
</feature>
<feature type="compositionally biased region" description="Basic residues" evidence="1">
    <location>
        <begin position="24"/>
        <end position="33"/>
    </location>
</feature>
<gene>
    <name evidence="2" type="ORF">AVDCRST_MAG58-2415</name>
</gene>
<accession>A0A6J4R4X3</accession>
<feature type="region of interest" description="Disordered" evidence="1">
    <location>
        <begin position="1"/>
        <end position="54"/>
    </location>
</feature>
<evidence type="ECO:0000256" key="1">
    <source>
        <dbReference type="SAM" id="MobiDB-lite"/>
    </source>
</evidence>
<name>A0A6J4R4X3_9ACTN</name>
<reference evidence="2" key="1">
    <citation type="submission" date="2020-02" db="EMBL/GenBank/DDBJ databases">
        <authorList>
            <person name="Meier V. D."/>
        </authorList>
    </citation>
    <scope>NUCLEOTIDE SEQUENCE</scope>
    <source>
        <strain evidence="2">AVDCRST_MAG58</strain>
    </source>
</reference>